<dbReference type="Gene3D" id="3.40.50.2300">
    <property type="match status" value="1"/>
</dbReference>
<evidence type="ECO:0000256" key="3">
    <source>
        <dbReference type="ARBA" id="ARBA00022801"/>
    </source>
</evidence>
<dbReference type="SUPFAM" id="SSF52172">
    <property type="entry name" value="CheY-like"/>
    <property type="match status" value="1"/>
</dbReference>
<dbReference type="PIRSF" id="PIRSF000876">
    <property type="entry name" value="RR_chemtxs_CheB"/>
    <property type="match status" value="1"/>
</dbReference>
<dbReference type="InterPro" id="IPR001789">
    <property type="entry name" value="Sig_transdc_resp-reg_receiver"/>
</dbReference>
<dbReference type="GO" id="GO:0008984">
    <property type="term" value="F:protein-glutamate methylesterase activity"/>
    <property type="evidence" value="ECO:0007669"/>
    <property type="project" value="UniProtKB-EC"/>
</dbReference>
<dbReference type="InterPro" id="IPR008248">
    <property type="entry name" value="CheB-like"/>
</dbReference>
<dbReference type="SMART" id="SM00448">
    <property type="entry name" value="REC"/>
    <property type="match status" value="1"/>
</dbReference>
<keyword evidence="3 8" id="KW-0378">Hydrolase</keyword>
<dbReference type="Pfam" id="PF00072">
    <property type="entry name" value="Response_reg"/>
    <property type="match status" value="1"/>
</dbReference>
<dbReference type="AlphaFoldDB" id="A0A5B8RB56"/>
<dbReference type="Gene3D" id="3.40.50.180">
    <property type="entry name" value="Methylesterase CheB, C-terminal domain"/>
    <property type="match status" value="1"/>
</dbReference>
<sequence>MSCRVMVVDDSAVLRQALGKRLDSEPDIELLGVAADPLFARRRMAQEWPDVIVLDVEMPRMDGITFLREIMREHPTPVVICSTLTERGSRLALEATEAGAFAVIPKPTTGLREYLDHGASELVQAVRAAGQANRHALRGPRTAPATATTPSAPLALGRTTDQIVAIGTSTGGTQALEQVLTAMPADCPGIVVVQHMPANFTRAFAERLNGLCACRVQEAASGDRVRPGLVLIAPGGQHMVLRGSGAQYHVTTSDGPPVNRHRPSVDVLFRSVARVAGGNAIGVIMTGMGGDGAAGLLAMREAGAMTLAQDEQSCVVFGMPREAIRLGAASAIVSLDDIPDRMLRTATAA</sequence>
<dbReference type="NCBIfam" id="NF009206">
    <property type="entry name" value="PRK12555.1"/>
    <property type="match status" value="1"/>
</dbReference>
<evidence type="ECO:0000313" key="8">
    <source>
        <dbReference type="EMBL" id="QEA05178.1"/>
    </source>
</evidence>
<keyword evidence="2" id="KW-0145">Chemotaxis</keyword>
<dbReference type="GO" id="GO:0006935">
    <property type="term" value="P:chemotaxis"/>
    <property type="evidence" value="ECO:0007669"/>
    <property type="project" value="UniProtKB-KW"/>
</dbReference>
<dbReference type="NCBIfam" id="NF001965">
    <property type="entry name" value="PRK00742.1"/>
    <property type="match status" value="1"/>
</dbReference>
<dbReference type="InterPro" id="IPR035909">
    <property type="entry name" value="CheB_C"/>
</dbReference>
<dbReference type="Pfam" id="PF01339">
    <property type="entry name" value="CheB_methylest"/>
    <property type="match status" value="1"/>
</dbReference>
<organism evidence="8">
    <name type="scientific">uncultured organism</name>
    <dbReference type="NCBI Taxonomy" id="155900"/>
    <lineage>
        <taxon>unclassified sequences</taxon>
        <taxon>environmental samples</taxon>
    </lineage>
</organism>
<dbReference type="EC" id="3.1.1.61" evidence="4"/>
<dbReference type="HAMAP" id="MF_00099">
    <property type="entry name" value="CheB_chemtxs"/>
    <property type="match status" value="1"/>
</dbReference>
<comment type="catalytic activity">
    <reaction evidence="5">
        <text>[protein]-L-glutamate 5-O-methyl ester + H2O = L-glutamyl-[protein] + methanol + H(+)</text>
        <dbReference type="Rhea" id="RHEA:23236"/>
        <dbReference type="Rhea" id="RHEA-COMP:10208"/>
        <dbReference type="Rhea" id="RHEA-COMP:10311"/>
        <dbReference type="ChEBI" id="CHEBI:15377"/>
        <dbReference type="ChEBI" id="CHEBI:15378"/>
        <dbReference type="ChEBI" id="CHEBI:17790"/>
        <dbReference type="ChEBI" id="CHEBI:29973"/>
        <dbReference type="ChEBI" id="CHEBI:82795"/>
        <dbReference type="EC" id="3.1.1.61"/>
    </reaction>
</comment>
<dbReference type="CDD" id="cd16432">
    <property type="entry name" value="CheB_Rec"/>
    <property type="match status" value="1"/>
</dbReference>
<dbReference type="InterPro" id="IPR011006">
    <property type="entry name" value="CheY-like_superfamily"/>
</dbReference>
<dbReference type="CDD" id="cd17541">
    <property type="entry name" value="REC_CheB-like"/>
    <property type="match status" value="1"/>
</dbReference>
<evidence type="ECO:0000256" key="1">
    <source>
        <dbReference type="ARBA" id="ARBA00022490"/>
    </source>
</evidence>
<evidence type="ECO:0000256" key="4">
    <source>
        <dbReference type="ARBA" id="ARBA00039140"/>
    </source>
</evidence>
<protein>
    <recommendedName>
        <fullName evidence="4">protein-glutamate methylesterase</fullName>
        <ecNumber evidence="4">3.1.1.61</ecNumber>
    </recommendedName>
</protein>
<evidence type="ECO:0000256" key="2">
    <source>
        <dbReference type="ARBA" id="ARBA00022500"/>
    </source>
</evidence>
<reference evidence="8" key="1">
    <citation type="submission" date="2019-06" db="EMBL/GenBank/DDBJ databases">
        <authorList>
            <person name="Murdoch R.W."/>
            <person name="Fathepure B."/>
        </authorList>
    </citation>
    <scope>NUCLEOTIDE SEQUENCE</scope>
</reference>
<feature type="domain" description="CheB-type methylesterase" evidence="7">
    <location>
        <begin position="157"/>
        <end position="349"/>
    </location>
</feature>
<dbReference type="GO" id="GO:0000156">
    <property type="term" value="F:phosphorelay response regulator activity"/>
    <property type="evidence" value="ECO:0007669"/>
    <property type="project" value="InterPro"/>
</dbReference>
<dbReference type="InterPro" id="IPR000673">
    <property type="entry name" value="Sig_transdc_resp-reg_Me-estase"/>
</dbReference>
<evidence type="ECO:0000259" key="6">
    <source>
        <dbReference type="PROSITE" id="PS50110"/>
    </source>
</evidence>
<feature type="domain" description="Response regulatory" evidence="6">
    <location>
        <begin position="4"/>
        <end position="121"/>
    </location>
</feature>
<dbReference type="PANTHER" id="PTHR42872">
    <property type="entry name" value="PROTEIN-GLUTAMATE METHYLESTERASE/PROTEIN-GLUTAMINE GLUTAMINASE"/>
    <property type="match status" value="1"/>
</dbReference>
<dbReference type="EMBL" id="MN079096">
    <property type="protein sequence ID" value="QEA05178.1"/>
    <property type="molecule type" value="Genomic_DNA"/>
</dbReference>
<keyword evidence="1" id="KW-0963">Cytoplasm</keyword>
<evidence type="ECO:0000256" key="5">
    <source>
        <dbReference type="ARBA" id="ARBA00048267"/>
    </source>
</evidence>
<gene>
    <name evidence="8" type="primary">cheB_2</name>
    <name evidence="8" type="ORF">KBTEX_01497</name>
</gene>
<name>A0A5B8RB56_9ZZZZ</name>
<dbReference type="PROSITE" id="PS50122">
    <property type="entry name" value="CHEB"/>
    <property type="match status" value="1"/>
</dbReference>
<accession>A0A5B8RB56</accession>
<dbReference type="PROSITE" id="PS50110">
    <property type="entry name" value="RESPONSE_REGULATORY"/>
    <property type="match status" value="1"/>
</dbReference>
<dbReference type="SUPFAM" id="SSF52738">
    <property type="entry name" value="Methylesterase CheB, C-terminal domain"/>
    <property type="match status" value="1"/>
</dbReference>
<evidence type="ECO:0000259" key="7">
    <source>
        <dbReference type="PROSITE" id="PS50122"/>
    </source>
</evidence>
<proteinExistence type="inferred from homology"/>
<dbReference type="PANTHER" id="PTHR42872:SF6">
    <property type="entry name" value="PROTEIN-GLUTAMATE METHYLESTERASE_PROTEIN-GLUTAMINE GLUTAMINASE"/>
    <property type="match status" value="1"/>
</dbReference>